<gene>
    <name evidence="1" type="ORF">DPMN_124645</name>
</gene>
<sequence length="86" mass="9650">MLNKLGWTTLESRRQTAKVVMMNRVVNNLVDINARSILIPAGVNTRGHANRYIVPLPPSTPTSFPFSQMEYASGVVSQNRWSLPRP</sequence>
<protein>
    <submittedName>
        <fullName evidence="1">Uncharacterized protein</fullName>
    </submittedName>
</protein>
<dbReference type="AlphaFoldDB" id="A0A9D4GW03"/>
<keyword evidence="2" id="KW-1185">Reference proteome</keyword>
<name>A0A9D4GW03_DREPO</name>
<dbReference type="EMBL" id="JAIWYP010000005">
    <property type="protein sequence ID" value="KAH3822853.1"/>
    <property type="molecule type" value="Genomic_DNA"/>
</dbReference>
<dbReference type="Proteomes" id="UP000828390">
    <property type="component" value="Unassembled WGS sequence"/>
</dbReference>
<evidence type="ECO:0000313" key="1">
    <source>
        <dbReference type="EMBL" id="KAH3822853.1"/>
    </source>
</evidence>
<evidence type="ECO:0000313" key="2">
    <source>
        <dbReference type="Proteomes" id="UP000828390"/>
    </source>
</evidence>
<proteinExistence type="predicted"/>
<comment type="caution">
    <text evidence="1">The sequence shown here is derived from an EMBL/GenBank/DDBJ whole genome shotgun (WGS) entry which is preliminary data.</text>
</comment>
<reference evidence="1" key="2">
    <citation type="submission" date="2020-11" db="EMBL/GenBank/DDBJ databases">
        <authorList>
            <person name="McCartney M.A."/>
            <person name="Auch B."/>
            <person name="Kono T."/>
            <person name="Mallez S."/>
            <person name="Becker A."/>
            <person name="Gohl D.M."/>
            <person name="Silverstein K.A.T."/>
            <person name="Koren S."/>
            <person name="Bechman K.B."/>
            <person name="Herman A."/>
            <person name="Abrahante J.E."/>
            <person name="Garbe J."/>
        </authorList>
    </citation>
    <scope>NUCLEOTIDE SEQUENCE</scope>
    <source>
        <strain evidence="1">Duluth1</strain>
        <tissue evidence="1">Whole animal</tissue>
    </source>
</reference>
<reference evidence="1" key="1">
    <citation type="journal article" date="2019" name="bioRxiv">
        <title>The Genome of the Zebra Mussel, Dreissena polymorpha: A Resource for Invasive Species Research.</title>
        <authorList>
            <person name="McCartney M.A."/>
            <person name="Auch B."/>
            <person name="Kono T."/>
            <person name="Mallez S."/>
            <person name="Zhang Y."/>
            <person name="Obille A."/>
            <person name="Becker A."/>
            <person name="Abrahante J.E."/>
            <person name="Garbe J."/>
            <person name="Badalamenti J.P."/>
            <person name="Herman A."/>
            <person name="Mangelson H."/>
            <person name="Liachko I."/>
            <person name="Sullivan S."/>
            <person name="Sone E.D."/>
            <person name="Koren S."/>
            <person name="Silverstein K.A.T."/>
            <person name="Beckman K.B."/>
            <person name="Gohl D.M."/>
        </authorList>
    </citation>
    <scope>NUCLEOTIDE SEQUENCE</scope>
    <source>
        <strain evidence="1">Duluth1</strain>
        <tissue evidence="1">Whole animal</tissue>
    </source>
</reference>
<accession>A0A9D4GW03</accession>
<organism evidence="1 2">
    <name type="scientific">Dreissena polymorpha</name>
    <name type="common">Zebra mussel</name>
    <name type="synonym">Mytilus polymorpha</name>
    <dbReference type="NCBI Taxonomy" id="45954"/>
    <lineage>
        <taxon>Eukaryota</taxon>
        <taxon>Metazoa</taxon>
        <taxon>Spiralia</taxon>
        <taxon>Lophotrochozoa</taxon>
        <taxon>Mollusca</taxon>
        <taxon>Bivalvia</taxon>
        <taxon>Autobranchia</taxon>
        <taxon>Heteroconchia</taxon>
        <taxon>Euheterodonta</taxon>
        <taxon>Imparidentia</taxon>
        <taxon>Neoheterodontei</taxon>
        <taxon>Myida</taxon>
        <taxon>Dreissenoidea</taxon>
        <taxon>Dreissenidae</taxon>
        <taxon>Dreissena</taxon>
    </lineage>
</organism>